<evidence type="ECO:0000256" key="1">
    <source>
        <dbReference type="ARBA" id="ARBA00004498"/>
    </source>
</evidence>
<keyword evidence="6" id="KW-0677">Repeat</keyword>
<accession>A0A8J4WZT0</accession>
<dbReference type="FunFam" id="2.10.25.10:FF:000046">
    <property type="entry name" value="Latent-transforming growth factor beta-binding protein 1 isoform x2"/>
    <property type="match status" value="1"/>
</dbReference>
<feature type="non-terminal residue" evidence="17">
    <location>
        <position position="1181"/>
    </location>
</feature>
<comment type="subunit">
    <text evidence="11">Interacts with TGFB1; associates via disulfide bonds with the Latency-associated peptide chain (LAP) regulatory chain of TGFB1, leading to regulate activation of TGF-beta-1. LTBP1 does not bind directly to TGF-beta-1, the active chain of TGFB1. Interacts (via C-terminal domain) with FBN1 (via N-terminal domain). Interacts with FBN2. Interacts with ADAMTSL2. Interacts with EFEMP2.</text>
</comment>
<evidence type="ECO:0000256" key="10">
    <source>
        <dbReference type="ARBA" id="ARBA00059743"/>
    </source>
</evidence>
<feature type="domain" description="TB" evidence="16">
    <location>
        <begin position="1027"/>
        <end position="1080"/>
    </location>
</feature>
<dbReference type="FunFam" id="2.10.25.10:FF:000014">
    <property type="entry name" value="Latent-transforming growth factor beta-binding protein 3"/>
    <property type="match status" value="2"/>
</dbReference>
<proteinExistence type="predicted"/>
<keyword evidence="2" id="KW-0964">Secreted</keyword>
<evidence type="ECO:0000313" key="18">
    <source>
        <dbReference type="Proteomes" id="UP000727407"/>
    </source>
</evidence>
<dbReference type="PROSITE" id="PS51364">
    <property type="entry name" value="TB"/>
    <property type="match status" value="4"/>
</dbReference>
<dbReference type="Proteomes" id="UP000727407">
    <property type="component" value="Unassembled WGS sequence"/>
</dbReference>
<dbReference type="InterPro" id="IPR049883">
    <property type="entry name" value="NOTCH1_EGF-like"/>
</dbReference>
<name>A0A8J4WZT0_CLAMG</name>
<dbReference type="FunFam" id="2.10.25.10:FF:000115">
    <property type="entry name" value="latent-transforming growth factor beta-binding protein 4 isoform X2"/>
    <property type="match status" value="1"/>
</dbReference>
<dbReference type="FunFam" id="3.90.290.10:FF:000002">
    <property type="entry name" value="Latent-transforming growth factor beta-binding protein 3 isoform 1"/>
    <property type="match status" value="1"/>
</dbReference>
<comment type="caution">
    <text evidence="14">Lacks conserved residue(s) required for the propagation of feature annotation.</text>
</comment>
<feature type="domain" description="TB" evidence="16">
    <location>
        <begin position="923"/>
        <end position="971"/>
    </location>
</feature>
<sequence>IQRPVSINMQQTKNQKFVIKPNFYPSHTTHTQMHGAGYPPERSIPLSAGHHPLHVANHTGRIKLVFTPTICKLTCSGGRCHNTCEKGNTTTIISENGRATDTLTAPNFRVVVCHLPCMNGGKCNARDKCQCPPNFTGKFCQMPTQNGASTNVHTTHTLPLSYGHSQGVVNIHVNHPPEASVQIHQVSQVDSSSTVQKFHQHSTYSNQQSFLHYQPVTSKSQLGRCFQETTGMQCGKALPGLSKQEDCCGTIGTSWGFHKCQKCPRKQSIPLLECPHGYKRFNSTRCIDVNECQLPGVCPNGNCINTLGSYRCLCQPGFIPDSTLTNCFPEAPPPVIEEERGACFRVFGGGRQCLHPVSTELSKQLCCCSVGKAWGGKCERCPLPGTAAFKEICPGGLGYQVTNPYFYKPKPPPPPPVNPEVHERGDGHRPVITHPKPTIAISALPVPTPQQPVEAFGFTERHLPVRVVVEKTSPVAPVVLLPSSASQDINPTQFAEVDECVVRHDICGHGYCYDTAESYNCICDEGYKLNDEETTCVDVDECVDDLHLCVNGRCKNTPGSFTCVCKPGFNLEEEGTSCVDINECEAPYVCPENSLCVNTPGSYTCRQCSKGYRLGQSGQCEDVDECQNGSVCPSGLCYNTLGSYMCSPCPEGFQGKDGKCVDIDECVDSSVCVHGQCSNREGFFICTCDDGFTPTPDRKACTDIDECQDESVCTRGHCANTEGGFICHCGSGFTLSESGEQCDDVDECQEQRGLCDNVGQCVNNIGSYSCNCPPGYRQVNGTRCQDIDECVEEPLKPHSVECVNTEGSFYFICEPGYAWTQDPPECEDVDECALNRSVCGHGVCHNTVGSFLCQCDPGYEDKRSGQGCEDMNECDLLSDVCGEAVCENVPGSFICVCPDKGFEFNQMTAKCLPAPKASSTERKVCYYNLSDENLCDNVLASNVTIEECCCTLGAGWGDNCEVFPCPVQGSDTDECLDELNCVDGQCINNYGSYQCFCTPPLVLDATHKRCVLHEAAEPREQQGVYQEICWQTVSTSLTCTNMLSSRVTTYTECCCLYGEAWGMQCALCPPKHSEDYAVMCNLRGSGSVRRPYGQDALVAGPVHEYEVPPEYDPQALHPNPSFYEDYDDSNTGRYEAFEGLRAEECGVLNGCENGRCVRVQKGYTCDCFDGYTLDMSRMACV</sequence>
<dbReference type="InterPro" id="IPR018097">
    <property type="entry name" value="EGF_Ca-bd_CS"/>
</dbReference>
<dbReference type="SMART" id="SM00179">
    <property type="entry name" value="EGF_CA"/>
    <property type="match status" value="13"/>
</dbReference>
<feature type="disulfide bond" evidence="14">
    <location>
        <begin position="113"/>
        <end position="123"/>
    </location>
</feature>
<feature type="domain" description="EGF-like" evidence="15">
    <location>
        <begin position="288"/>
        <end position="324"/>
    </location>
</feature>
<dbReference type="InterPro" id="IPR017878">
    <property type="entry name" value="TB_dom"/>
</dbReference>
<feature type="domain" description="EGF-like" evidence="15">
    <location>
        <begin position="744"/>
        <end position="785"/>
    </location>
</feature>
<feature type="domain" description="EGF-like" evidence="15">
    <location>
        <begin position="662"/>
        <end position="702"/>
    </location>
</feature>
<dbReference type="FunFam" id="2.10.25.10:FF:000005">
    <property type="entry name" value="Fibrillin 2"/>
    <property type="match status" value="2"/>
</dbReference>
<dbReference type="OrthoDB" id="4062651at2759"/>
<evidence type="ECO:0000256" key="12">
    <source>
        <dbReference type="ARBA" id="ARBA00072992"/>
    </source>
</evidence>
<dbReference type="InterPro" id="IPR009030">
    <property type="entry name" value="Growth_fac_rcpt_cys_sf"/>
</dbReference>
<evidence type="ECO:0000256" key="7">
    <source>
        <dbReference type="ARBA" id="ARBA00022837"/>
    </source>
</evidence>
<evidence type="ECO:0000259" key="16">
    <source>
        <dbReference type="PROSITE" id="PS51364"/>
    </source>
</evidence>
<dbReference type="PROSITE" id="PS00010">
    <property type="entry name" value="ASX_HYDROXYL"/>
    <property type="match status" value="7"/>
</dbReference>
<comment type="caution">
    <text evidence="17">The sequence shown here is derived from an EMBL/GenBank/DDBJ whole genome shotgun (WGS) entry which is preliminary data.</text>
</comment>
<dbReference type="PANTHER" id="PTHR24039">
    <property type="entry name" value="FIBRILLIN-RELATED"/>
    <property type="match status" value="1"/>
</dbReference>
<dbReference type="SMART" id="SM00181">
    <property type="entry name" value="EGF"/>
    <property type="match status" value="13"/>
</dbReference>
<keyword evidence="9" id="KW-0325">Glycoprotein</keyword>
<reference evidence="17" key="1">
    <citation type="submission" date="2020-07" db="EMBL/GenBank/DDBJ databases">
        <title>Clarias magur genome sequencing, assembly and annotation.</title>
        <authorList>
            <person name="Kushwaha B."/>
            <person name="Kumar R."/>
            <person name="Das P."/>
            <person name="Joshi C.G."/>
            <person name="Kumar D."/>
            <person name="Nagpure N.S."/>
            <person name="Pandey M."/>
            <person name="Agarwal S."/>
            <person name="Srivastava S."/>
            <person name="Singh M."/>
            <person name="Sahoo L."/>
            <person name="Jayasankar P."/>
            <person name="Meher P.K."/>
            <person name="Koringa P.G."/>
            <person name="Iquebal M.A."/>
            <person name="Das S.P."/>
            <person name="Bit A."/>
            <person name="Patnaik S."/>
            <person name="Patel N."/>
            <person name="Shah T.M."/>
            <person name="Hinsu A."/>
            <person name="Jena J.K."/>
        </authorList>
    </citation>
    <scope>NUCLEOTIDE SEQUENCE</scope>
    <source>
        <strain evidence="17">CIFAMagur01</strain>
        <tissue evidence="17">Testis</tissue>
    </source>
</reference>
<feature type="domain" description="EGF-like" evidence="15">
    <location>
        <begin position="703"/>
        <end position="743"/>
    </location>
</feature>
<dbReference type="PROSITE" id="PS01186">
    <property type="entry name" value="EGF_2"/>
    <property type="match status" value="4"/>
</dbReference>
<dbReference type="Gene3D" id="3.90.290.10">
    <property type="entry name" value="TGF-beta binding (TB) domain"/>
    <property type="match status" value="4"/>
</dbReference>
<dbReference type="SUPFAM" id="SSF57581">
    <property type="entry name" value="TB module/8-cys domain"/>
    <property type="match status" value="4"/>
</dbReference>
<evidence type="ECO:0000313" key="17">
    <source>
        <dbReference type="EMBL" id="KAF5899684.1"/>
    </source>
</evidence>
<keyword evidence="5" id="KW-0732">Signal</keyword>
<evidence type="ECO:0000256" key="6">
    <source>
        <dbReference type="ARBA" id="ARBA00022737"/>
    </source>
</evidence>
<feature type="domain" description="EGF-like" evidence="15">
    <location>
        <begin position="109"/>
        <end position="141"/>
    </location>
</feature>
<dbReference type="FunFam" id="2.10.25.10:FF:000019">
    <property type="entry name" value="latent-transforming growth factor beta-binding protein 1 isoform X2"/>
    <property type="match status" value="1"/>
</dbReference>
<dbReference type="SUPFAM" id="SSF57184">
    <property type="entry name" value="Growth factor receptor domain"/>
    <property type="match status" value="4"/>
</dbReference>
<dbReference type="EMBL" id="QNUK01000159">
    <property type="protein sequence ID" value="KAF5899684.1"/>
    <property type="molecule type" value="Genomic_DNA"/>
</dbReference>
<protein>
    <recommendedName>
        <fullName evidence="12">Latent-transforming growth factor beta-binding protein 1</fullName>
    </recommendedName>
    <alternativeName>
        <fullName evidence="13">Transforming growth factor beta-1-binding protein 1</fullName>
    </alternativeName>
</protein>
<evidence type="ECO:0000256" key="2">
    <source>
        <dbReference type="ARBA" id="ARBA00022525"/>
    </source>
</evidence>
<dbReference type="InterPro" id="IPR000742">
    <property type="entry name" value="EGF"/>
</dbReference>
<dbReference type="GO" id="GO:0005509">
    <property type="term" value="F:calcium ion binding"/>
    <property type="evidence" value="ECO:0007669"/>
    <property type="project" value="InterPro"/>
</dbReference>
<dbReference type="PROSITE" id="PS00022">
    <property type="entry name" value="EGF_1"/>
    <property type="match status" value="1"/>
</dbReference>
<evidence type="ECO:0000256" key="8">
    <source>
        <dbReference type="ARBA" id="ARBA00023157"/>
    </source>
</evidence>
<evidence type="ECO:0000256" key="14">
    <source>
        <dbReference type="PROSITE-ProRule" id="PRU00076"/>
    </source>
</evidence>
<comment type="function">
    <text evidence="10">Key regulator of transforming growth factor beta (TGFB1, TGFB2 and TGFB3) that controls TGF-beta activation by maintaining it in a latent state during storage in extracellular space. Associates specifically via disulfide bonds with the Latency-associated peptide (LAP), which is the regulatory chain of TGF-beta, and regulates integrin-dependent activation of TGF-beta. Outcompeted by LRRC32/GARP for binding to LAP regulatory chain of TGF-beta.</text>
</comment>
<dbReference type="Pfam" id="PF07645">
    <property type="entry name" value="EGF_CA"/>
    <property type="match status" value="11"/>
</dbReference>
<dbReference type="PROSITE" id="PS01187">
    <property type="entry name" value="EGF_CA"/>
    <property type="match status" value="6"/>
</dbReference>
<dbReference type="FunFam" id="3.90.290.10:FF:000001">
    <property type="entry name" value="Latent-transforming growth factor beta-binding protein 3 isoform 1"/>
    <property type="match status" value="1"/>
</dbReference>
<dbReference type="AlphaFoldDB" id="A0A8J4WZT0"/>
<feature type="domain" description="EGF-like" evidence="15">
    <location>
        <begin position="538"/>
        <end position="572"/>
    </location>
</feature>
<feature type="domain" description="TB" evidence="16">
    <location>
        <begin position="223"/>
        <end position="264"/>
    </location>
</feature>
<keyword evidence="3" id="KW-0272">Extracellular matrix</keyword>
<dbReference type="InterPro" id="IPR000152">
    <property type="entry name" value="EGF-type_Asp/Asn_hydroxyl_site"/>
</dbReference>
<organism evidence="17 18">
    <name type="scientific">Clarias magur</name>
    <name type="common">Asian catfish</name>
    <name type="synonym">Macropteronotus magur</name>
    <dbReference type="NCBI Taxonomy" id="1594786"/>
    <lineage>
        <taxon>Eukaryota</taxon>
        <taxon>Metazoa</taxon>
        <taxon>Chordata</taxon>
        <taxon>Craniata</taxon>
        <taxon>Vertebrata</taxon>
        <taxon>Euteleostomi</taxon>
        <taxon>Actinopterygii</taxon>
        <taxon>Neopterygii</taxon>
        <taxon>Teleostei</taxon>
        <taxon>Ostariophysi</taxon>
        <taxon>Siluriformes</taxon>
        <taxon>Clariidae</taxon>
        <taxon>Clarias</taxon>
    </lineage>
</organism>
<dbReference type="Gene3D" id="2.10.25.10">
    <property type="entry name" value="Laminin"/>
    <property type="match status" value="13"/>
</dbReference>
<evidence type="ECO:0000256" key="13">
    <source>
        <dbReference type="ARBA" id="ARBA00075443"/>
    </source>
</evidence>
<keyword evidence="4 14" id="KW-0245">EGF-like domain</keyword>
<evidence type="ECO:0000256" key="11">
    <source>
        <dbReference type="ARBA" id="ARBA00062844"/>
    </source>
</evidence>
<feature type="disulfide bond" evidence="14">
    <location>
        <begin position="131"/>
        <end position="140"/>
    </location>
</feature>
<keyword evidence="18" id="KW-1185">Reference proteome</keyword>
<dbReference type="InterPro" id="IPR001881">
    <property type="entry name" value="EGF-like_Ca-bd_dom"/>
</dbReference>
<dbReference type="Pfam" id="PF00683">
    <property type="entry name" value="TB"/>
    <property type="match status" value="4"/>
</dbReference>
<feature type="non-terminal residue" evidence="17">
    <location>
        <position position="1"/>
    </location>
</feature>
<gene>
    <name evidence="17" type="primary">ltbp1</name>
    <name evidence="17" type="ORF">DAT39_010590</name>
</gene>
<comment type="subcellular location">
    <subcellularLocation>
        <location evidence="1">Secreted</location>
        <location evidence="1">Extracellular space</location>
        <location evidence="1">Extracellular matrix</location>
    </subcellularLocation>
</comment>
<evidence type="ECO:0000259" key="15">
    <source>
        <dbReference type="PROSITE" id="PS50026"/>
    </source>
</evidence>
<feature type="domain" description="TB" evidence="16">
    <location>
        <begin position="341"/>
        <end position="393"/>
    </location>
</feature>
<evidence type="ECO:0000256" key="4">
    <source>
        <dbReference type="ARBA" id="ARBA00022536"/>
    </source>
</evidence>
<evidence type="ECO:0000256" key="3">
    <source>
        <dbReference type="ARBA" id="ARBA00022530"/>
    </source>
</evidence>
<dbReference type="CDD" id="cd00054">
    <property type="entry name" value="EGF_CA"/>
    <property type="match status" value="8"/>
</dbReference>
<dbReference type="InterPro" id="IPR036773">
    <property type="entry name" value="TB_dom_sf"/>
</dbReference>
<evidence type="ECO:0000256" key="5">
    <source>
        <dbReference type="ARBA" id="ARBA00022729"/>
    </source>
</evidence>
<dbReference type="FunFam" id="2.10.25.10:FF:000002">
    <property type="entry name" value="Latent-transforming growth factor beta-binding protein 3"/>
    <property type="match status" value="1"/>
</dbReference>
<keyword evidence="8 14" id="KW-1015">Disulfide bond</keyword>
<keyword evidence="7" id="KW-0106">Calcium</keyword>
<evidence type="ECO:0000256" key="9">
    <source>
        <dbReference type="ARBA" id="ARBA00023180"/>
    </source>
</evidence>
<feature type="domain" description="EGF-like" evidence="15">
    <location>
        <begin position="828"/>
        <end position="865"/>
    </location>
</feature>
<dbReference type="SUPFAM" id="SSF57196">
    <property type="entry name" value="EGF/Laminin"/>
    <property type="match status" value="5"/>
</dbReference>
<dbReference type="PROSITE" id="PS50026">
    <property type="entry name" value="EGF_3"/>
    <property type="match status" value="7"/>
</dbReference>
<dbReference type="PANTHER" id="PTHR24039:SF28">
    <property type="entry name" value="EGF-LIKE DOMAIN-CONTAINING PROTEIN"/>
    <property type="match status" value="1"/>
</dbReference>